<reference evidence="3 4" key="1">
    <citation type="submission" date="2024-01" db="EMBL/GenBank/DDBJ databases">
        <title>The complete chloroplast genome sequence of Lithospermum erythrorhizon: insights into the phylogenetic relationship among Boraginaceae species and the maternal lineages of purple gromwells.</title>
        <authorList>
            <person name="Okada T."/>
            <person name="Watanabe K."/>
        </authorList>
    </citation>
    <scope>NUCLEOTIDE SEQUENCE [LARGE SCALE GENOMIC DNA]</scope>
</reference>
<name>A0AAV3NS57_LITER</name>
<evidence type="ECO:0000313" key="4">
    <source>
        <dbReference type="Proteomes" id="UP001454036"/>
    </source>
</evidence>
<dbReference type="PANTHER" id="PTHR24559:SF444">
    <property type="entry name" value="REVERSE TRANSCRIPTASE DOMAIN-CONTAINING PROTEIN"/>
    <property type="match status" value="1"/>
</dbReference>
<evidence type="ECO:0000259" key="2">
    <source>
        <dbReference type="Pfam" id="PF00078"/>
    </source>
</evidence>
<dbReference type="Proteomes" id="UP001454036">
    <property type="component" value="Unassembled WGS sequence"/>
</dbReference>
<feature type="region of interest" description="Disordered" evidence="1">
    <location>
        <begin position="27"/>
        <end position="90"/>
    </location>
</feature>
<feature type="compositionally biased region" description="Basic and acidic residues" evidence="1">
    <location>
        <begin position="69"/>
        <end position="81"/>
    </location>
</feature>
<dbReference type="InterPro" id="IPR043128">
    <property type="entry name" value="Rev_trsase/Diguanyl_cyclase"/>
</dbReference>
<protein>
    <recommendedName>
        <fullName evidence="2">Reverse transcriptase domain-containing protein</fullName>
    </recommendedName>
</protein>
<dbReference type="EMBL" id="BAABME010000228">
    <property type="protein sequence ID" value="GAA0140885.1"/>
    <property type="molecule type" value="Genomic_DNA"/>
</dbReference>
<dbReference type="Pfam" id="PF00078">
    <property type="entry name" value="RVT_1"/>
    <property type="match status" value="1"/>
</dbReference>
<dbReference type="PANTHER" id="PTHR24559">
    <property type="entry name" value="TRANSPOSON TY3-I GAG-POL POLYPROTEIN"/>
    <property type="match status" value="1"/>
</dbReference>
<dbReference type="InterPro" id="IPR043502">
    <property type="entry name" value="DNA/RNA_pol_sf"/>
</dbReference>
<organism evidence="3 4">
    <name type="scientific">Lithospermum erythrorhizon</name>
    <name type="common">Purple gromwell</name>
    <name type="synonym">Lithospermum officinale var. erythrorhizon</name>
    <dbReference type="NCBI Taxonomy" id="34254"/>
    <lineage>
        <taxon>Eukaryota</taxon>
        <taxon>Viridiplantae</taxon>
        <taxon>Streptophyta</taxon>
        <taxon>Embryophyta</taxon>
        <taxon>Tracheophyta</taxon>
        <taxon>Spermatophyta</taxon>
        <taxon>Magnoliopsida</taxon>
        <taxon>eudicotyledons</taxon>
        <taxon>Gunneridae</taxon>
        <taxon>Pentapetalae</taxon>
        <taxon>asterids</taxon>
        <taxon>lamiids</taxon>
        <taxon>Boraginales</taxon>
        <taxon>Boraginaceae</taxon>
        <taxon>Boraginoideae</taxon>
        <taxon>Lithospermeae</taxon>
        <taxon>Lithospermum</taxon>
    </lineage>
</organism>
<dbReference type="InterPro" id="IPR000477">
    <property type="entry name" value="RT_dom"/>
</dbReference>
<dbReference type="AlphaFoldDB" id="A0AAV3NS57"/>
<proteinExistence type="predicted"/>
<sequence>MKFPTPGGIGEICGDQKRARICYQTSAPPLNARKNEQNNKRVRENHMEVNLMRNEEEEDNSPKKRERGKKGEPHEDKEKGIPSDTNVPADEEKTTFITKYGLYCWNVMPFGLKNSEATYLRIVNSIFVSQIGRNMEIYVDDMLVKSKLGRII</sequence>
<dbReference type="SUPFAM" id="SSF56672">
    <property type="entry name" value="DNA/RNA polymerases"/>
    <property type="match status" value="1"/>
</dbReference>
<gene>
    <name evidence="3" type="ORF">LIER_02155</name>
</gene>
<evidence type="ECO:0000256" key="1">
    <source>
        <dbReference type="SAM" id="MobiDB-lite"/>
    </source>
</evidence>
<evidence type="ECO:0000313" key="3">
    <source>
        <dbReference type="EMBL" id="GAA0140885.1"/>
    </source>
</evidence>
<feature type="domain" description="Reverse transcriptase" evidence="2">
    <location>
        <begin position="91"/>
        <end position="147"/>
    </location>
</feature>
<feature type="compositionally biased region" description="Basic and acidic residues" evidence="1">
    <location>
        <begin position="33"/>
        <end position="47"/>
    </location>
</feature>
<dbReference type="Gene3D" id="3.30.70.270">
    <property type="match status" value="1"/>
</dbReference>
<accession>A0AAV3NS57</accession>
<dbReference type="InterPro" id="IPR053134">
    <property type="entry name" value="RNA-dir_DNA_polymerase"/>
</dbReference>
<keyword evidence="4" id="KW-1185">Reference proteome</keyword>
<comment type="caution">
    <text evidence="3">The sequence shown here is derived from an EMBL/GenBank/DDBJ whole genome shotgun (WGS) entry which is preliminary data.</text>
</comment>